<dbReference type="GO" id="GO:0006412">
    <property type="term" value="P:translation"/>
    <property type="evidence" value="ECO:0007669"/>
    <property type="project" value="InterPro"/>
</dbReference>
<evidence type="ECO:0000256" key="6">
    <source>
        <dbReference type="ARBA" id="ARBA00035267"/>
    </source>
</evidence>
<dbReference type="GO" id="GO:0003735">
    <property type="term" value="F:structural constituent of ribosome"/>
    <property type="evidence" value="ECO:0007669"/>
    <property type="project" value="InterPro"/>
</dbReference>
<evidence type="ECO:0000256" key="3">
    <source>
        <dbReference type="ARBA" id="ARBA00022980"/>
    </source>
</evidence>
<name>A0AA39WFP6_9PEZI</name>
<evidence type="ECO:0000313" key="8">
    <source>
        <dbReference type="EMBL" id="KAK0614561.1"/>
    </source>
</evidence>
<comment type="similarity">
    <text evidence="2">Belongs to the bacterial ribosomal protein bL27 family.</text>
</comment>
<reference evidence="8" key="1">
    <citation type="submission" date="2023-06" db="EMBL/GenBank/DDBJ databases">
        <title>Genome-scale phylogeny and comparative genomics of the fungal order Sordariales.</title>
        <authorList>
            <consortium name="Lawrence Berkeley National Laboratory"/>
            <person name="Hensen N."/>
            <person name="Bonometti L."/>
            <person name="Westerberg I."/>
            <person name="Brannstrom I.O."/>
            <person name="Guillou S."/>
            <person name="Cros-Aarteil S."/>
            <person name="Calhoun S."/>
            <person name="Haridas S."/>
            <person name="Kuo A."/>
            <person name="Mondo S."/>
            <person name="Pangilinan J."/>
            <person name="Riley R."/>
            <person name="Labutti K."/>
            <person name="Andreopoulos B."/>
            <person name="Lipzen A."/>
            <person name="Chen C."/>
            <person name="Yanf M."/>
            <person name="Daum C."/>
            <person name="Ng V."/>
            <person name="Clum A."/>
            <person name="Steindorff A."/>
            <person name="Ohm R."/>
            <person name="Martin F."/>
            <person name="Silar P."/>
            <person name="Natvig D."/>
            <person name="Lalanne C."/>
            <person name="Gautier V."/>
            <person name="Ament-Velasquez S.L."/>
            <person name="Kruys A."/>
            <person name="Hutchinson M.I."/>
            <person name="Powell A.J."/>
            <person name="Barry K."/>
            <person name="Miller A.N."/>
            <person name="Grigoriev I.V."/>
            <person name="Debuchy R."/>
            <person name="Gladieux P."/>
            <person name="Thoren M.H."/>
            <person name="Johannesson H."/>
        </authorList>
    </citation>
    <scope>NUCLEOTIDE SEQUENCE</scope>
    <source>
        <strain evidence="8">CBS 606.72</strain>
    </source>
</reference>
<comment type="subcellular location">
    <subcellularLocation>
        <location evidence="1">Mitochondrion</location>
    </subcellularLocation>
</comment>
<dbReference type="PRINTS" id="PR00063">
    <property type="entry name" value="RIBOSOMALL27"/>
</dbReference>
<dbReference type="Proteomes" id="UP001175000">
    <property type="component" value="Unassembled WGS sequence"/>
</dbReference>
<dbReference type="EMBL" id="JAULSU010000006">
    <property type="protein sequence ID" value="KAK0614561.1"/>
    <property type="molecule type" value="Genomic_DNA"/>
</dbReference>
<sequence>MNLIQLRRPLQRAAVGGCQPLTPLVRTSSLAERFAQLRLDVASGNAAVEGRRYASVKAQGAYRLTNKKTIPKKMGAKKTGDQYVIPGNIIYKQRGTIWHPGENTIMGRDHTIHAAVAGYVKYYRDPARHPKRQYIGVVFDKSDTLPRPVGAPRKRKTGLVAGPRKVIEPIEPDAITASGIPLMVTRHEKVEVSATPEAVTAKAMTVEATEPASETPRKITEPSSVIAALLEERNRSRAIHDAKKRELRAKEEQELAERKSTRVFRLHENYAYRETNWELGRLIGDAGVVQGTEKTSSRKRKFRNRRRRKNAVYTKVKQGALDRVQRRIEYRQFVVAKRIERAAHAAEHKKKLAAKKAANRAKANAEARDKKVDA</sequence>
<dbReference type="AlphaFoldDB" id="A0AA39WFP6"/>
<dbReference type="SUPFAM" id="SSF110324">
    <property type="entry name" value="Ribosomal L27 protein-like"/>
    <property type="match status" value="1"/>
</dbReference>
<evidence type="ECO:0000256" key="1">
    <source>
        <dbReference type="ARBA" id="ARBA00004173"/>
    </source>
</evidence>
<dbReference type="Gene3D" id="2.40.50.100">
    <property type="match status" value="1"/>
</dbReference>
<accession>A0AA39WFP6</accession>
<keyword evidence="3" id="KW-0689">Ribosomal protein</keyword>
<feature type="compositionally biased region" description="Basic and acidic residues" evidence="7">
    <location>
        <begin position="363"/>
        <end position="374"/>
    </location>
</feature>
<gene>
    <name evidence="8" type="ORF">B0T14DRAFT_436708</name>
</gene>
<dbReference type="FunFam" id="2.40.50.100:FF:000042">
    <property type="entry name" value="50S ribosomal protein L27"/>
    <property type="match status" value="1"/>
</dbReference>
<dbReference type="InterPro" id="IPR001684">
    <property type="entry name" value="Ribosomal_bL27"/>
</dbReference>
<dbReference type="PANTHER" id="PTHR15893:SF0">
    <property type="entry name" value="LARGE RIBOSOMAL SUBUNIT PROTEIN BL27M"/>
    <property type="match status" value="1"/>
</dbReference>
<dbReference type="Pfam" id="PF01016">
    <property type="entry name" value="Ribosomal_L27"/>
    <property type="match status" value="1"/>
</dbReference>
<protein>
    <recommendedName>
        <fullName evidence="6">Large ribosomal subunit protein bL27m</fullName>
    </recommendedName>
</protein>
<evidence type="ECO:0000256" key="5">
    <source>
        <dbReference type="ARBA" id="ARBA00023274"/>
    </source>
</evidence>
<dbReference type="PANTHER" id="PTHR15893">
    <property type="entry name" value="RIBOSOMAL PROTEIN L27"/>
    <property type="match status" value="1"/>
</dbReference>
<organism evidence="8 9">
    <name type="scientific">Immersiella caudata</name>
    <dbReference type="NCBI Taxonomy" id="314043"/>
    <lineage>
        <taxon>Eukaryota</taxon>
        <taxon>Fungi</taxon>
        <taxon>Dikarya</taxon>
        <taxon>Ascomycota</taxon>
        <taxon>Pezizomycotina</taxon>
        <taxon>Sordariomycetes</taxon>
        <taxon>Sordariomycetidae</taxon>
        <taxon>Sordariales</taxon>
        <taxon>Lasiosphaeriaceae</taxon>
        <taxon>Immersiella</taxon>
    </lineage>
</organism>
<keyword evidence="9" id="KW-1185">Reference proteome</keyword>
<evidence type="ECO:0000256" key="7">
    <source>
        <dbReference type="SAM" id="MobiDB-lite"/>
    </source>
</evidence>
<proteinExistence type="inferred from homology"/>
<evidence type="ECO:0000256" key="2">
    <source>
        <dbReference type="ARBA" id="ARBA00010797"/>
    </source>
</evidence>
<dbReference type="GO" id="GO:0005762">
    <property type="term" value="C:mitochondrial large ribosomal subunit"/>
    <property type="evidence" value="ECO:0007669"/>
    <property type="project" value="TreeGrafter"/>
</dbReference>
<evidence type="ECO:0000313" key="9">
    <source>
        <dbReference type="Proteomes" id="UP001175000"/>
    </source>
</evidence>
<comment type="caution">
    <text evidence="8">The sequence shown here is derived from an EMBL/GenBank/DDBJ whole genome shotgun (WGS) entry which is preliminary data.</text>
</comment>
<evidence type="ECO:0000256" key="4">
    <source>
        <dbReference type="ARBA" id="ARBA00023128"/>
    </source>
</evidence>
<keyword evidence="4" id="KW-0496">Mitochondrion</keyword>
<keyword evidence="5" id="KW-0687">Ribonucleoprotein</keyword>
<feature type="compositionally biased region" description="Basic residues" evidence="7">
    <location>
        <begin position="350"/>
        <end position="359"/>
    </location>
</feature>
<feature type="region of interest" description="Disordered" evidence="7">
    <location>
        <begin position="350"/>
        <end position="374"/>
    </location>
</feature>